<gene>
    <name evidence="1" type="ORF">Bca52824_033846</name>
</gene>
<accession>A0A8X7SER0</accession>
<name>A0A8X7SER0_BRACI</name>
<dbReference type="EMBL" id="JAAMPC010000007">
    <property type="protein sequence ID" value="KAG2305195.1"/>
    <property type="molecule type" value="Genomic_DNA"/>
</dbReference>
<sequence length="80" mass="9117">MDSFEMSVEDEKCQQEDTIVFSSKIKHGGGSRRRGSLVSRRCDSEFMKKAYGGYFNVFVSTFGNGEQLDLFQVVVFELCK</sequence>
<organism evidence="1 2">
    <name type="scientific">Brassica carinata</name>
    <name type="common">Ethiopian mustard</name>
    <name type="synonym">Abyssinian cabbage</name>
    <dbReference type="NCBI Taxonomy" id="52824"/>
    <lineage>
        <taxon>Eukaryota</taxon>
        <taxon>Viridiplantae</taxon>
        <taxon>Streptophyta</taxon>
        <taxon>Embryophyta</taxon>
        <taxon>Tracheophyta</taxon>
        <taxon>Spermatophyta</taxon>
        <taxon>Magnoliopsida</taxon>
        <taxon>eudicotyledons</taxon>
        <taxon>Gunneridae</taxon>
        <taxon>Pentapetalae</taxon>
        <taxon>rosids</taxon>
        <taxon>malvids</taxon>
        <taxon>Brassicales</taxon>
        <taxon>Brassicaceae</taxon>
        <taxon>Brassiceae</taxon>
        <taxon>Brassica</taxon>
    </lineage>
</organism>
<dbReference type="AlphaFoldDB" id="A0A8X7SER0"/>
<keyword evidence="2" id="KW-1185">Reference proteome</keyword>
<evidence type="ECO:0000313" key="2">
    <source>
        <dbReference type="Proteomes" id="UP000886595"/>
    </source>
</evidence>
<proteinExistence type="predicted"/>
<dbReference type="OrthoDB" id="92161at2759"/>
<comment type="caution">
    <text evidence="1">The sequence shown here is derived from an EMBL/GenBank/DDBJ whole genome shotgun (WGS) entry which is preliminary data.</text>
</comment>
<evidence type="ECO:0000313" key="1">
    <source>
        <dbReference type="EMBL" id="KAG2305195.1"/>
    </source>
</evidence>
<protein>
    <submittedName>
        <fullName evidence="1">Uncharacterized protein</fullName>
    </submittedName>
</protein>
<reference evidence="1 2" key="1">
    <citation type="submission" date="2020-02" db="EMBL/GenBank/DDBJ databases">
        <authorList>
            <person name="Ma Q."/>
            <person name="Huang Y."/>
            <person name="Song X."/>
            <person name="Pei D."/>
        </authorList>
    </citation>
    <scope>NUCLEOTIDE SEQUENCE [LARGE SCALE GENOMIC DNA]</scope>
    <source>
        <strain evidence="1">Sxm20200214</strain>
        <tissue evidence="1">Leaf</tissue>
    </source>
</reference>
<dbReference type="Proteomes" id="UP000886595">
    <property type="component" value="Unassembled WGS sequence"/>
</dbReference>